<evidence type="ECO:0000256" key="1">
    <source>
        <dbReference type="SAM" id="MobiDB-lite"/>
    </source>
</evidence>
<dbReference type="Proteomes" id="UP000272942">
    <property type="component" value="Unassembled WGS sequence"/>
</dbReference>
<reference evidence="2 3" key="2">
    <citation type="submission" date="2018-11" db="EMBL/GenBank/DDBJ databases">
        <authorList>
            <consortium name="Pathogen Informatics"/>
        </authorList>
    </citation>
    <scope>NUCLEOTIDE SEQUENCE [LARGE SCALE GENOMIC DNA]</scope>
    <source>
        <strain evidence="2 3">Egypt</strain>
    </source>
</reference>
<gene>
    <name evidence="2" type="ORF">ECPE_LOCUS1415</name>
</gene>
<dbReference type="AlphaFoldDB" id="A0A183A380"/>
<evidence type="ECO:0000313" key="4">
    <source>
        <dbReference type="WBParaSite" id="ECPE_0000141501-mRNA-1"/>
    </source>
</evidence>
<feature type="region of interest" description="Disordered" evidence="1">
    <location>
        <begin position="65"/>
        <end position="89"/>
    </location>
</feature>
<organism evidence="4">
    <name type="scientific">Echinostoma caproni</name>
    <dbReference type="NCBI Taxonomy" id="27848"/>
    <lineage>
        <taxon>Eukaryota</taxon>
        <taxon>Metazoa</taxon>
        <taxon>Spiralia</taxon>
        <taxon>Lophotrochozoa</taxon>
        <taxon>Platyhelminthes</taxon>
        <taxon>Trematoda</taxon>
        <taxon>Digenea</taxon>
        <taxon>Plagiorchiida</taxon>
        <taxon>Echinostomata</taxon>
        <taxon>Echinostomatoidea</taxon>
        <taxon>Echinostomatidae</taxon>
        <taxon>Echinostoma</taxon>
    </lineage>
</organism>
<dbReference type="EMBL" id="UZAN01008840">
    <property type="protein sequence ID" value="VDP38642.1"/>
    <property type="molecule type" value="Genomic_DNA"/>
</dbReference>
<evidence type="ECO:0000313" key="3">
    <source>
        <dbReference type="Proteomes" id="UP000272942"/>
    </source>
</evidence>
<sequence length="89" mass="9943">MIKSDCEGNKEMDPPDSRTNLLSRYLEEFVLSVQAPPTNLKWPDSGSDSMLSHYAHPKLCQAPCSSNSDEYRSIHSVSSPDEVLDLSTR</sequence>
<name>A0A183A380_9TREM</name>
<protein>
    <submittedName>
        <fullName evidence="2 4">Uncharacterized protein</fullName>
    </submittedName>
</protein>
<proteinExistence type="predicted"/>
<evidence type="ECO:0000313" key="2">
    <source>
        <dbReference type="EMBL" id="VDP38642.1"/>
    </source>
</evidence>
<dbReference type="WBParaSite" id="ECPE_0000141501-mRNA-1">
    <property type="protein sequence ID" value="ECPE_0000141501-mRNA-1"/>
    <property type="gene ID" value="ECPE_0000141501"/>
</dbReference>
<keyword evidence="3" id="KW-1185">Reference proteome</keyword>
<accession>A0A183A380</accession>
<reference evidence="4" key="1">
    <citation type="submission" date="2016-06" db="UniProtKB">
        <authorList>
            <consortium name="WormBaseParasite"/>
        </authorList>
    </citation>
    <scope>IDENTIFICATION</scope>
</reference>